<reference evidence="1 2" key="1">
    <citation type="submission" date="2016-10" db="EMBL/GenBank/DDBJ databases">
        <authorList>
            <person name="de Groot N.N."/>
        </authorList>
    </citation>
    <scope>NUCLEOTIDE SEQUENCE [LARGE SCALE GENOMIC DNA]</scope>
    <source>
        <strain evidence="1 2">Nl14</strain>
    </source>
</reference>
<dbReference type="AlphaFoldDB" id="A0A1I7GMC0"/>
<accession>A0A1I7GMC0</accession>
<evidence type="ECO:0000313" key="1">
    <source>
        <dbReference type="EMBL" id="SFU49588.1"/>
    </source>
</evidence>
<evidence type="ECO:0000313" key="2">
    <source>
        <dbReference type="Proteomes" id="UP000182649"/>
    </source>
</evidence>
<proteinExistence type="predicted"/>
<gene>
    <name evidence="1" type="ORF">SAMN05216417_10588</name>
</gene>
<protein>
    <submittedName>
        <fullName evidence="1">PhnB protein</fullName>
    </submittedName>
</protein>
<dbReference type="Proteomes" id="UP000182649">
    <property type="component" value="Unassembled WGS sequence"/>
</dbReference>
<name>A0A1I7GMC0_9PROT</name>
<organism evidence="1 2">
    <name type="scientific">Nitrosospira multiformis</name>
    <dbReference type="NCBI Taxonomy" id="1231"/>
    <lineage>
        <taxon>Bacteria</taxon>
        <taxon>Pseudomonadati</taxon>
        <taxon>Pseudomonadota</taxon>
        <taxon>Betaproteobacteria</taxon>
        <taxon>Nitrosomonadales</taxon>
        <taxon>Nitrosomonadaceae</taxon>
        <taxon>Nitrosospira</taxon>
    </lineage>
</organism>
<sequence length="29" mass="3275">MIVKPIPDDYHSITPYLIIDGAAEAKFKQ</sequence>
<dbReference type="EMBL" id="FPBZ01000005">
    <property type="protein sequence ID" value="SFU49588.1"/>
    <property type="molecule type" value="Genomic_DNA"/>
</dbReference>